<dbReference type="GO" id="GO:0006974">
    <property type="term" value="P:DNA damage response"/>
    <property type="evidence" value="ECO:0007669"/>
    <property type="project" value="TreeGrafter"/>
</dbReference>
<dbReference type="KEGG" id="prob:127233906"/>
<dbReference type="GO" id="GO:2000001">
    <property type="term" value="P:regulation of DNA damage checkpoint"/>
    <property type="evidence" value="ECO:0007669"/>
    <property type="project" value="TreeGrafter"/>
</dbReference>
<dbReference type="GO" id="GO:0043539">
    <property type="term" value="F:protein serine/threonine kinase activator activity"/>
    <property type="evidence" value="ECO:0007669"/>
    <property type="project" value="TreeGrafter"/>
</dbReference>
<protein>
    <submittedName>
        <fullName evidence="2">Etaa1 protein</fullName>
    </submittedName>
</protein>
<dbReference type="RefSeq" id="XP_051056527.1">
    <property type="nucleotide sequence ID" value="XM_051200570.1"/>
</dbReference>
<evidence type="ECO:0000256" key="1">
    <source>
        <dbReference type="SAM" id="MobiDB-lite"/>
    </source>
</evidence>
<keyword evidence="3" id="KW-1185">Reference proteome</keyword>
<gene>
    <name evidence="2" type="primary">Etaa1</name>
    <name evidence="2" type="ORF">PHOROB_LOCUS13489</name>
</gene>
<dbReference type="GO" id="GO:0043596">
    <property type="term" value="C:nuclear replication fork"/>
    <property type="evidence" value="ECO:0007669"/>
    <property type="project" value="TreeGrafter"/>
</dbReference>
<evidence type="ECO:0000313" key="3">
    <source>
        <dbReference type="Proteomes" id="UP001152836"/>
    </source>
</evidence>
<dbReference type="GO" id="GO:0031297">
    <property type="term" value="P:replication fork processing"/>
    <property type="evidence" value="ECO:0007669"/>
    <property type="project" value="TreeGrafter"/>
</dbReference>
<feature type="compositionally biased region" description="Polar residues" evidence="1">
    <location>
        <begin position="829"/>
        <end position="839"/>
    </location>
</feature>
<accession>A0AAU9ZZX6</accession>
<comment type="caution">
    <text evidence="2">The sequence shown here is derived from an EMBL/GenBank/DDBJ whole genome shotgun (WGS) entry which is preliminary data.</text>
</comment>
<dbReference type="Pfam" id="PF15350">
    <property type="entry name" value="ETAA1"/>
    <property type="match status" value="1"/>
</dbReference>
<evidence type="ECO:0000313" key="2">
    <source>
        <dbReference type="EMBL" id="CAH7000588.1"/>
    </source>
</evidence>
<feature type="region of interest" description="Disordered" evidence="1">
    <location>
        <begin position="629"/>
        <end position="660"/>
    </location>
</feature>
<dbReference type="PANTHER" id="PTHR16434:SF2">
    <property type="entry name" value="EWING'S TUMOR-ASSOCIATED ANTIGEN 1"/>
    <property type="match status" value="1"/>
</dbReference>
<reference evidence="2" key="1">
    <citation type="submission" date="2022-06" db="EMBL/GenBank/DDBJ databases">
        <authorList>
            <person name="Andreotti S."/>
            <person name="Wyler E."/>
        </authorList>
    </citation>
    <scope>NUCLEOTIDE SEQUENCE</scope>
</reference>
<dbReference type="EMBL" id="CALSGD010001531">
    <property type="protein sequence ID" value="CAH7000588.1"/>
    <property type="molecule type" value="Genomic_DNA"/>
</dbReference>
<dbReference type="AlphaFoldDB" id="A0AAU9ZZX6"/>
<feature type="compositionally biased region" description="Low complexity" evidence="1">
    <location>
        <begin position="871"/>
        <end position="885"/>
    </location>
</feature>
<dbReference type="CTD" id="54465"/>
<feature type="region of interest" description="Disordered" evidence="1">
    <location>
        <begin position="829"/>
        <end position="885"/>
    </location>
</feature>
<feature type="compositionally biased region" description="Polar residues" evidence="1">
    <location>
        <begin position="635"/>
        <end position="660"/>
    </location>
</feature>
<dbReference type="Proteomes" id="UP001152836">
    <property type="component" value="Unassembled WGS sequence"/>
</dbReference>
<sequence length="885" mass="98036">MRLEEGATGMSRRRKHAGSPARRSTPRRAAAEDCGPALETEARWSRAPRDSRLCRAGARPLRRQQRQEAADGGWSPGGKYETPTRVLRTDVLSCAFSSPNDPDGQNDIFWDQNSPMTKQLGKGRKKHISSAYTDEISHIVNRIAPQDEKPVTNSMLGVWIGDTAIPCTPSIAKEKSRVKIGFTKSKTQSREKELMKLAKQFDKNMEGLDVIQEQDGRNHDFFQTASEVGHLHSRKDSVQMETNDKVPEISCALVNKQVEGNTRISMAKEQDSNQKPFDHNVEAALNAIFDGSTQMCSGQLSQDLSDAFLKNSKSTFVKKSSLIEEEIITSETLLTENLPNKTPISPSPQVETALLQKSCVTPCAKKPGASNTHPDGLTASDFEDDWESLLGNELFLMENAEMLELSPSTTAQVTGQKAICTVIAKNDTITSGANMHLGGKLRDSKVTLDHPSKKCNRELRNSGSYTFLSHLSDDESSKLTFTGKKVRVEKPFNNIKDEDCVDVANLNREKEDSRSKCTFNVRACDNSGSHTRYPNEQKYGFSVNTPLKAFVDTAPRGSVFLDKENSICNINQTNGLKFSSTLDDWNDPLVASEMVKACSELETTWEADDVDDDLLYQACDDIERLTQQENKLSKQSESVNTTSRQGSRNICTASKQGSQSVPSKHWNFVSLSVPPSLTGNSQIHKSVKVEKRDPCGDDPNILDATTNLSVCSGNSFDNQRVPIQVNGSKYVLAGNSSLSVSLGRVSTEIVTDTKFSTHQLSHNTLSDKTQNDNKTLRFSKYTFKTKNPQVLCQLNQNCIAGNTPARKIFQDLEKRGTVNSLLAANPQQSSIKYSESLRSSSKDEEERNRKYSPEEIQQKRQEALVRRQAKALALPPAHPAPISLL</sequence>
<feature type="compositionally biased region" description="Basic and acidic residues" evidence="1">
    <location>
        <begin position="840"/>
        <end position="865"/>
    </location>
</feature>
<name>A0AAU9ZZX6_PHORO</name>
<organism evidence="2 3">
    <name type="scientific">Phodopus roborovskii</name>
    <name type="common">Roborovski's desert hamster</name>
    <name type="synonym">Cricetulus roborovskii</name>
    <dbReference type="NCBI Taxonomy" id="109678"/>
    <lineage>
        <taxon>Eukaryota</taxon>
        <taxon>Metazoa</taxon>
        <taxon>Chordata</taxon>
        <taxon>Craniata</taxon>
        <taxon>Vertebrata</taxon>
        <taxon>Euteleostomi</taxon>
        <taxon>Mammalia</taxon>
        <taxon>Eutheria</taxon>
        <taxon>Euarchontoglires</taxon>
        <taxon>Glires</taxon>
        <taxon>Rodentia</taxon>
        <taxon>Myomorpha</taxon>
        <taxon>Muroidea</taxon>
        <taxon>Cricetidae</taxon>
        <taxon>Cricetinae</taxon>
        <taxon>Phodopus</taxon>
    </lineage>
</organism>
<feature type="compositionally biased region" description="Basic and acidic residues" evidence="1">
    <location>
        <begin position="40"/>
        <end position="53"/>
    </location>
</feature>
<dbReference type="InterPro" id="IPR029406">
    <property type="entry name" value="ETAA1"/>
</dbReference>
<dbReference type="PANTHER" id="PTHR16434">
    <property type="entry name" value="EWING'S TUMOR-ASSOCIATED ANTIGEN 1 ETAA1"/>
    <property type="match status" value="1"/>
</dbReference>
<dbReference type="GeneID" id="127233906"/>
<feature type="region of interest" description="Disordered" evidence="1">
    <location>
        <begin position="1"/>
        <end position="82"/>
    </location>
</feature>
<proteinExistence type="predicted"/>